<keyword evidence="1" id="KW-1133">Transmembrane helix</keyword>
<dbReference type="Proteomes" id="UP000621454">
    <property type="component" value="Unassembled WGS sequence"/>
</dbReference>
<comment type="caution">
    <text evidence="2">The sequence shown here is derived from an EMBL/GenBank/DDBJ whole genome shotgun (WGS) entry which is preliminary data.</text>
</comment>
<organism evidence="2 3">
    <name type="scientific">Gordonia jinhuaensis</name>
    <dbReference type="NCBI Taxonomy" id="1517702"/>
    <lineage>
        <taxon>Bacteria</taxon>
        <taxon>Bacillati</taxon>
        <taxon>Actinomycetota</taxon>
        <taxon>Actinomycetes</taxon>
        <taxon>Mycobacteriales</taxon>
        <taxon>Gordoniaceae</taxon>
        <taxon>Gordonia</taxon>
    </lineage>
</organism>
<feature type="transmembrane region" description="Helical" evidence="1">
    <location>
        <begin position="12"/>
        <end position="30"/>
    </location>
</feature>
<evidence type="ECO:0000256" key="1">
    <source>
        <dbReference type="SAM" id="Phobius"/>
    </source>
</evidence>
<name>A0A916SYB3_9ACTN</name>
<sequence length="107" mass="12149">MTLAPIDLGDAAAIVVTVEMIIFTTLYAWRSKPWKSWPHNRVGVVFLGLCVTFTVFLVQLSITYITDSAYPWREIIRPIAYWLGAVGLAPMIAILLIEQNRDRKGRK</sequence>
<dbReference type="Pfam" id="PF23778">
    <property type="entry name" value="Phage_holin_2"/>
    <property type="match status" value="1"/>
</dbReference>
<keyword evidence="3" id="KW-1185">Reference proteome</keyword>
<reference evidence="2" key="1">
    <citation type="journal article" date="2014" name="Int. J. Syst. Evol. Microbiol.">
        <title>Complete genome sequence of Corynebacterium casei LMG S-19264T (=DSM 44701T), isolated from a smear-ripened cheese.</title>
        <authorList>
            <consortium name="US DOE Joint Genome Institute (JGI-PGF)"/>
            <person name="Walter F."/>
            <person name="Albersmeier A."/>
            <person name="Kalinowski J."/>
            <person name="Ruckert C."/>
        </authorList>
    </citation>
    <scope>NUCLEOTIDE SEQUENCE</scope>
    <source>
        <strain evidence="2">CGMCC 1.12827</strain>
    </source>
</reference>
<protein>
    <submittedName>
        <fullName evidence="2">Uncharacterized protein</fullName>
    </submittedName>
</protein>
<dbReference type="EMBL" id="BMGC01000004">
    <property type="protein sequence ID" value="GGB22653.1"/>
    <property type="molecule type" value="Genomic_DNA"/>
</dbReference>
<feature type="transmembrane region" description="Helical" evidence="1">
    <location>
        <begin position="78"/>
        <end position="97"/>
    </location>
</feature>
<dbReference type="InterPro" id="IPR056964">
    <property type="entry name" value="Phage_holin"/>
</dbReference>
<keyword evidence="1" id="KW-0812">Transmembrane</keyword>
<keyword evidence="1" id="KW-0472">Membrane</keyword>
<dbReference type="RefSeq" id="WP_188585355.1">
    <property type="nucleotide sequence ID" value="NZ_BMGC01000004.1"/>
</dbReference>
<evidence type="ECO:0000313" key="3">
    <source>
        <dbReference type="Proteomes" id="UP000621454"/>
    </source>
</evidence>
<reference evidence="2" key="2">
    <citation type="submission" date="2020-09" db="EMBL/GenBank/DDBJ databases">
        <authorList>
            <person name="Sun Q."/>
            <person name="Zhou Y."/>
        </authorList>
    </citation>
    <scope>NUCLEOTIDE SEQUENCE</scope>
    <source>
        <strain evidence="2">CGMCC 1.12827</strain>
    </source>
</reference>
<gene>
    <name evidence="2" type="ORF">GCM10011489_08590</name>
</gene>
<dbReference type="AlphaFoldDB" id="A0A916SYB3"/>
<accession>A0A916SYB3</accession>
<evidence type="ECO:0000313" key="2">
    <source>
        <dbReference type="EMBL" id="GGB22653.1"/>
    </source>
</evidence>
<proteinExistence type="predicted"/>
<feature type="transmembrane region" description="Helical" evidence="1">
    <location>
        <begin position="42"/>
        <end position="66"/>
    </location>
</feature>